<protein>
    <submittedName>
        <fullName evidence="2">Uncharacterized protein</fullName>
    </submittedName>
</protein>
<reference evidence="2" key="1">
    <citation type="submission" date="2013-10" db="EMBL/GenBank/DDBJ databases">
        <title>Genomic analysis of the causative agents of coccidiosis in chickens.</title>
        <authorList>
            <person name="Reid A.J."/>
            <person name="Blake D."/>
            <person name="Billington K."/>
            <person name="Browne H."/>
            <person name="Dunn M."/>
            <person name="Hung S."/>
            <person name="Kawahara F."/>
            <person name="Miranda-Saavedra D."/>
            <person name="Mourier T."/>
            <person name="Nagra H."/>
            <person name="Otto T.D."/>
            <person name="Rawlings N."/>
            <person name="Sanchez A."/>
            <person name="Sanders M."/>
            <person name="Subramaniam C."/>
            <person name="Tay Y."/>
            <person name="Dear P."/>
            <person name="Doerig C."/>
            <person name="Gruber A."/>
            <person name="Parkinson J."/>
            <person name="Shirley M."/>
            <person name="Wan K.L."/>
            <person name="Berriman M."/>
            <person name="Tomley F."/>
            <person name="Pain A."/>
        </authorList>
    </citation>
    <scope>NUCLEOTIDE SEQUENCE [LARGE SCALE GENOMIC DNA]</scope>
    <source>
        <strain evidence="2">Houghton</strain>
    </source>
</reference>
<accession>U6LS82</accession>
<sequence length="375" mass="41201">MPTGSFKAAACLRTQGQQHGWGPKEQKDLGQQKKMETCHAVLESELLQLLRRSRLQLEQVQHKSDTDTACAVFSSTSNNSGRSKRANLLSCECTARSAVSLASLLQNVHTLSLLQQELQQQLKRQQQQQPEASAPAAAATAIAALVQEVQRLCNSNNNRSSSIRGPLPFQLPKKRVYWQQLQQNQQQQLLLKLVDQALADLELWAEEVPSDCEAAASPVPVQPAATELQHGRQQQAFAVERRQILPLENGGDRELLLQHSRNPIGVGASAAAAPTAAPAAAALPDSQLEKHLLDTASEMKQGALMFRERLQKDNILLQRTAARQEALQQQQQRGLDAAKKLLRFTFFFALMPLVQLAIALAVTLAMISFILVTPG</sequence>
<reference evidence="2" key="2">
    <citation type="submission" date="2013-10" db="EMBL/GenBank/DDBJ databases">
        <authorList>
            <person name="Aslett M."/>
        </authorList>
    </citation>
    <scope>NUCLEOTIDE SEQUENCE [LARGE SCALE GENOMIC DNA]</scope>
    <source>
        <strain evidence="2">Houghton</strain>
    </source>
</reference>
<dbReference type="EMBL" id="HG713077">
    <property type="protein sequence ID" value="CDJ52133.1"/>
    <property type="molecule type" value="Genomic_DNA"/>
</dbReference>
<gene>
    <name evidence="2" type="ORF">EBH_0002890</name>
</gene>
<keyword evidence="1" id="KW-0812">Transmembrane</keyword>
<evidence type="ECO:0000313" key="3">
    <source>
        <dbReference type="Proteomes" id="UP000030750"/>
    </source>
</evidence>
<feature type="transmembrane region" description="Helical" evidence="1">
    <location>
        <begin position="341"/>
        <end position="372"/>
    </location>
</feature>
<dbReference type="OrthoDB" id="346656at2759"/>
<keyword evidence="1" id="KW-1133">Transmembrane helix</keyword>
<dbReference type="AlphaFoldDB" id="U6LS82"/>
<evidence type="ECO:0000256" key="1">
    <source>
        <dbReference type="SAM" id="Phobius"/>
    </source>
</evidence>
<keyword evidence="1" id="KW-0472">Membrane</keyword>
<organism evidence="2 3">
    <name type="scientific">Eimeria brunetti</name>
    <dbReference type="NCBI Taxonomy" id="51314"/>
    <lineage>
        <taxon>Eukaryota</taxon>
        <taxon>Sar</taxon>
        <taxon>Alveolata</taxon>
        <taxon>Apicomplexa</taxon>
        <taxon>Conoidasida</taxon>
        <taxon>Coccidia</taxon>
        <taxon>Eucoccidiorida</taxon>
        <taxon>Eimeriorina</taxon>
        <taxon>Eimeriidae</taxon>
        <taxon>Eimeria</taxon>
    </lineage>
</organism>
<proteinExistence type="predicted"/>
<keyword evidence="3" id="KW-1185">Reference proteome</keyword>
<dbReference type="Proteomes" id="UP000030750">
    <property type="component" value="Unassembled WGS sequence"/>
</dbReference>
<evidence type="ECO:0000313" key="2">
    <source>
        <dbReference type="EMBL" id="CDJ52133.1"/>
    </source>
</evidence>
<dbReference type="VEuPathDB" id="ToxoDB:EBH_0002890"/>
<name>U6LS82_9EIME</name>